<reference evidence="1 2" key="1">
    <citation type="journal article" date="2014" name="Int. J. Syst. Evol. Microbiol.">
        <title>Complete genome sequence of Corynebacterium casei LMG S-19264T (=DSM 44701T), isolated from a smear-ripened cheese.</title>
        <authorList>
            <consortium name="US DOE Joint Genome Institute (JGI-PGF)"/>
            <person name="Walter F."/>
            <person name="Albersmeier A."/>
            <person name="Kalinowski J."/>
            <person name="Ruckert C."/>
        </authorList>
    </citation>
    <scope>NUCLEOTIDE SEQUENCE [LARGE SCALE GENOMIC DNA]</scope>
    <source>
        <strain evidence="1 2">CGMCC 1.7286</strain>
    </source>
</reference>
<dbReference type="AlphaFoldDB" id="A0A918DQI4"/>
<gene>
    <name evidence="1" type="ORF">GCM10011348_15980</name>
</gene>
<keyword evidence="2" id="KW-1185">Reference proteome</keyword>
<dbReference type="RefSeq" id="WP_188860049.1">
    <property type="nucleotide sequence ID" value="NZ_BMLT01000003.1"/>
</dbReference>
<comment type="caution">
    <text evidence="1">The sequence shown here is derived from an EMBL/GenBank/DDBJ whole genome shotgun (WGS) entry which is preliminary data.</text>
</comment>
<evidence type="ECO:0000313" key="2">
    <source>
        <dbReference type="Proteomes" id="UP000599578"/>
    </source>
</evidence>
<name>A0A918DQI4_9GAMM</name>
<sequence length="66" mass="7241">MDFKDTRIGINDAARLLNVRASELKAAIQKGEPLRGIEPPKPLRKQGDHGWVFIAGDVMNAAALMK</sequence>
<accession>A0A918DQI4</accession>
<organism evidence="1 2">
    <name type="scientific">Marinobacterium nitratireducens</name>
    <dbReference type="NCBI Taxonomy" id="518897"/>
    <lineage>
        <taxon>Bacteria</taxon>
        <taxon>Pseudomonadati</taxon>
        <taxon>Pseudomonadota</taxon>
        <taxon>Gammaproteobacteria</taxon>
        <taxon>Oceanospirillales</taxon>
        <taxon>Oceanospirillaceae</taxon>
        <taxon>Marinobacterium</taxon>
    </lineage>
</organism>
<proteinExistence type="predicted"/>
<evidence type="ECO:0000313" key="1">
    <source>
        <dbReference type="EMBL" id="GGO80082.1"/>
    </source>
</evidence>
<protein>
    <submittedName>
        <fullName evidence="1">Uncharacterized protein</fullName>
    </submittedName>
</protein>
<dbReference type="EMBL" id="BMLT01000003">
    <property type="protein sequence ID" value="GGO80082.1"/>
    <property type="molecule type" value="Genomic_DNA"/>
</dbReference>
<dbReference type="Proteomes" id="UP000599578">
    <property type="component" value="Unassembled WGS sequence"/>
</dbReference>